<evidence type="ECO:0000256" key="1">
    <source>
        <dbReference type="ARBA" id="ARBA00022448"/>
    </source>
</evidence>
<dbReference type="InterPro" id="IPR027417">
    <property type="entry name" value="P-loop_NTPase"/>
</dbReference>
<dbReference type="KEGG" id="oar:OA238_c39930"/>
<dbReference type="PROSITE" id="PS50893">
    <property type="entry name" value="ABC_TRANSPORTER_2"/>
    <property type="match status" value="2"/>
</dbReference>
<dbReference type="HOGENOM" id="CLU_000604_92_3_5"/>
<dbReference type="InterPro" id="IPR003439">
    <property type="entry name" value="ABC_transporter-like_ATP-bd"/>
</dbReference>
<dbReference type="InterPro" id="IPR050107">
    <property type="entry name" value="ABC_carbohydrate_import_ATPase"/>
</dbReference>
<evidence type="ECO:0000256" key="3">
    <source>
        <dbReference type="ARBA" id="ARBA00022737"/>
    </source>
</evidence>
<feature type="domain" description="ABC transporter" evidence="6">
    <location>
        <begin position="3"/>
        <end position="240"/>
    </location>
</feature>
<dbReference type="eggNOG" id="COG1129">
    <property type="taxonomic scope" value="Bacteria"/>
</dbReference>
<keyword evidence="3" id="KW-0677">Repeat</keyword>
<dbReference type="PROSITE" id="PS00211">
    <property type="entry name" value="ABC_TRANSPORTER_1"/>
    <property type="match status" value="1"/>
</dbReference>
<dbReference type="CDD" id="cd03216">
    <property type="entry name" value="ABC_Carb_Monos_I"/>
    <property type="match status" value="1"/>
</dbReference>
<gene>
    <name evidence="7" type="ORF">OA238_c39930</name>
</gene>
<evidence type="ECO:0000256" key="4">
    <source>
        <dbReference type="ARBA" id="ARBA00022741"/>
    </source>
</evidence>
<dbReference type="PANTHER" id="PTHR43790">
    <property type="entry name" value="CARBOHYDRATE TRANSPORT ATP-BINDING PROTEIN MG119-RELATED"/>
    <property type="match status" value="1"/>
</dbReference>
<keyword evidence="4" id="KW-0547">Nucleotide-binding</keyword>
<evidence type="ECO:0000259" key="6">
    <source>
        <dbReference type="PROSITE" id="PS50893"/>
    </source>
</evidence>
<dbReference type="SUPFAM" id="SSF52540">
    <property type="entry name" value="P-loop containing nucleoside triphosphate hydrolases"/>
    <property type="match status" value="2"/>
</dbReference>
<evidence type="ECO:0000256" key="5">
    <source>
        <dbReference type="ARBA" id="ARBA00022840"/>
    </source>
</evidence>
<evidence type="ECO:0000313" key="7">
    <source>
        <dbReference type="EMBL" id="AGI73929.1"/>
    </source>
</evidence>
<evidence type="ECO:0000313" key="8">
    <source>
        <dbReference type="Proteomes" id="UP000004688"/>
    </source>
</evidence>
<dbReference type="PANTHER" id="PTHR43790:SF9">
    <property type="entry name" value="GALACTOFURANOSE TRANSPORTER ATP-BINDING PROTEIN YTFR"/>
    <property type="match status" value="1"/>
</dbReference>
<dbReference type="Pfam" id="PF00005">
    <property type="entry name" value="ABC_tran"/>
    <property type="match status" value="2"/>
</dbReference>
<dbReference type="STRING" id="391616.OA238_c39930"/>
<dbReference type="EMBL" id="CP003742">
    <property type="protein sequence ID" value="AGI73929.1"/>
    <property type="molecule type" value="Genomic_DNA"/>
</dbReference>
<protein>
    <submittedName>
        <fullName evidence="7">Sugar ABC transporter ATP-binding protein</fullName>
    </submittedName>
</protein>
<dbReference type="SMART" id="SM00382">
    <property type="entry name" value="AAA"/>
    <property type="match status" value="1"/>
</dbReference>
<dbReference type="GO" id="GO:0005524">
    <property type="term" value="F:ATP binding"/>
    <property type="evidence" value="ECO:0007669"/>
    <property type="project" value="UniProtKB-KW"/>
</dbReference>
<dbReference type="Proteomes" id="UP000004688">
    <property type="component" value="Chromosome"/>
</dbReference>
<reference evidence="7 8" key="1">
    <citation type="journal article" date="2013" name="PLoS ONE">
        <title>Poles Apart: Arctic and Antarctic Octadecabacter strains Share High Genome Plasticity and a New Type of Xanthorhodopsin.</title>
        <authorList>
            <person name="Vollmers J."/>
            <person name="Voget S."/>
            <person name="Dietrich S."/>
            <person name="Gollnow K."/>
            <person name="Smits M."/>
            <person name="Meyer K."/>
            <person name="Brinkhoff T."/>
            <person name="Simon M."/>
            <person name="Daniel R."/>
        </authorList>
    </citation>
    <scope>NUCLEOTIDE SEQUENCE [LARGE SCALE GENOMIC DNA]</scope>
    <source>
        <strain evidence="7 8">238</strain>
    </source>
</reference>
<dbReference type="OrthoDB" id="9805029at2"/>
<keyword evidence="2" id="KW-0762">Sugar transport</keyword>
<dbReference type="Gene3D" id="3.40.50.300">
    <property type="entry name" value="P-loop containing nucleotide triphosphate hydrolases"/>
    <property type="match status" value="2"/>
</dbReference>
<keyword evidence="8" id="KW-1185">Reference proteome</keyword>
<evidence type="ECO:0000256" key="2">
    <source>
        <dbReference type="ARBA" id="ARBA00022597"/>
    </source>
</evidence>
<feature type="domain" description="ABC transporter" evidence="6">
    <location>
        <begin position="249"/>
        <end position="498"/>
    </location>
</feature>
<organism evidence="7 8">
    <name type="scientific">Octadecabacter arcticus 238</name>
    <dbReference type="NCBI Taxonomy" id="391616"/>
    <lineage>
        <taxon>Bacteria</taxon>
        <taxon>Pseudomonadati</taxon>
        <taxon>Pseudomonadota</taxon>
        <taxon>Alphaproteobacteria</taxon>
        <taxon>Rhodobacterales</taxon>
        <taxon>Roseobacteraceae</taxon>
        <taxon>Octadecabacter</taxon>
    </lineage>
</organism>
<dbReference type="RefSeq" id="WP_015496909.1">
    <property type="nucleotide sequence ID" value="NC_020908.1"/>
</dbReference>
<sequence>MSVVLCDIVMDFPGTRAIDCVSCEIRLDEVHGLIGENGAGKSTLMSILAGVQTPSSGVVELDGKPLELKSSGDALSEGIALVSQEGSLVQSLSGADNILLGDEPRRFGYLRQTMLNSRATELMAEWFPDVEIDLSIPVQMLDIADQKVIEIVRALRRDVRLVILDEPTATLQAREKEQLWKIIRRLPERGVGVVLISHFLSEVKELSDRITILRDGRKVATRVAAEIDISDMINMMLQRGMTGDNEQRANFPDVAAPVLSVSDWRVGAVSVDDFSICPGEVVGLIGLTGAGHFGFARSLFSGSGLTSGNLNLAGKKITKPTPRVMNNSGMGFVPDNRMENALLAEGTIRENLSLVHPEAGLRAGLLSPTKERAESRRVIGELSIRANSTGQTIKTLSGGNKQKVSLGKWLYGAADRYRLLIFIEPTEGVDIGAKQEIYKHIRGLAESGVAVIVASSDLLEIEKITHKVVPFSGGIPGKEIQSNDYSEARFIAAMTGETV</sequence>
<dbReference type="GO" id="GO:0016887">
    <property type="term" value="F:ATP hydrolysis activity"/>
    <property type="evidence" value="ECO:0007669"/>
    <property type="project" value="InterPro"/>
</dbReference>
<keyword evidence="1" id="KW-0813">Transport</keyword>
<dbReference type="InterPro" id="IPR003593">
    <property type="entry name" value="AAA+_ATPase"/>
</dbReference>
<accession>M9RMW5</accession>
<dbReference type="AlphaFoldDB" id="M9RMW5"/>
<proteinExistence type="predicted"/>
<dbReference type="InterPro" id="IPR017871">
    <property type="entry name" value="ABC_transporter-like_CS"/>
</dbReference>
<keyword evidence="5 7" id="KW-0067">ATP-binding</keyword>
<name>M9RMW5_9RHOB</name>